<gene>
    <name evidence="5" type="ORF">REG_0459</name>
</gene>
<evidence type="ECO:0000256" key="2">
    <source>
        <dbReference type="ARBA" id="ARBA00023125"/>
    </source>
</evidence>
<name>E0WR76_9ENTR</name>
<dbReference type="PANTHER" id="PTHR36511:SF4">
    <property type="entry name" value="ANTITOXIN MQSA"/>
    <property type="match status" value="1"/>
</dbReference>
<dbReference type="GO" id="GO:0003677">
    <property type="term" value="F:DNA binding"/>
    <property type="evidence" value="ECO:0007669"/>
    <property type="project" value="UniProtKB-KW"/>
</dbReference>
<keyword evidence="3" id="KW-0804">Transcription</keyword>
<evidence type="ECO:0000313" key="6">
    <source>
        <dbReference type="Proteomes" id="UP000005726"/>
    </source>
</evidence>
<dbReference type="CDD" id="cd00093">
    <property type="entry name" value="HTH_XRE"/>
    <property type="match status" value="1"/>
</dbReference>
<dbReference type="SUPFAM" id="SSF47413">
    <property type="entry name" value="lambda repressor-like DNA-binding domains"/>
    <property type="match status" value="1"/>
</dbReference>
<keyword evidence="2" id="KW-0238">DNA-binding</keyword>
<dbReference type="STRING" id="663321.REG_0459"/>
<accession>E0WR76</accession>
<dbReference type="InterPro" id="IPR001387">
    <property type="entry name" value="Cro/C1-type_HTH"/>
</dbReference>
<keyword evidence="1" id="KW-0805">Transcription regulation</keyword>
<proteinExistence type="predicted"/>
<dbReference type="PANTHER" id="PTHR36511">
    <property type="entry name" value="MERR FAMILY BACTERIAL REGULATORY PROTEIN"/>
    <property type="match status" value="1"/>
</dbReference>
<dbReference type="EMBL" id="GL379589">
    <property type="protein sequence ID" value="EFL92636.1"/>
    <property type="molecule type" value="Genomic_DNA"/>
</dbReference>
<organism evidence="5 6">
    <name type="scientific">Candidatus Regiella insecticola LSR1</name>
    <dbReference type="NCBI Taxonomy" id="663321"/>
    <lineage>
        <taxon>Bacteria</taxon>
        <taxon>Pseudomonadati</taxon>
        <taxon>Pseudomonadota</taxon>
        <taxon>Gammaproteobacteria</taxon>
        <taxon>Enterobacterales</taxon>
        <taxon>Enterobacteriaceae</taxon>
        <taxon>aphid secondary symbionts</taxon>
        <taxon>Candidatus Regiella</taxon>
    </lineage>
</organism>
<dbReference type="eggNOG" id="COG2944">
    <property type="taxonomic scope" value="Bacteria"/>
</dbReference>
<dbReference type="Gene3D" id="1.10.260.40">
    <property type="entry name" value="lambda repressor-like DNA-binding domains"/>
    <property type="match status" value="1"/>
</dbReference>
<keyword evidence="6" id="KW-1185">Reference proteome</keyword>
<evidence type="ECO:0000256" key="3">
    <source>
        <dbReference type="ARBA" id="ARBA00023163"/>
    </source>
</evidence>
<dbReference type="PROSITE" id="PS50943">
    <property type="entry name" value="HTH_CROC1"/>
    <property type="match status" value="1"/>
</dbReference>
<dbReference type="AlphaFoldDB" id="E0WR76"/>
<dbReference type="Proteomes" id="UP000005726">
    <property type="component" value="Unassembled WGS sequence"/>
</dbReference>
<evidence type="ECO:0000313" key="5">
    <source>
        <dbReference type="EMBL" id="EFL92636.1"/>
    </source>
</evidence>
<protein>
    <submittedName>
        <fullName evidence="5">Cro/CI family phage transcriptional regulator</fullName>
    </submittedName>
</protein>
<dbReference type="InterPro" id="IPR010982">
    <property type="entry name" value="Lambda_DNA-bd_dom_sf"/>
</dbReference>
<sequence length="99" mass="10950">MVMMDKKLFSRLTDSMKQMNDIIDGDASPSRETIVSNVKVKTIRQTTGLTQIGFARLLAVNVGTLRNWEQGRREPTGPAKALLRAINNDPTHVLKALSA</sequence>
<feature type="domain" description="HTH cro/C1-type" evidence="4">
    <location>
        <begin position="40"/>
        <end position="93"/>
    </location>
</feature>
<dbReference type="HOGENOM" id="CLU_144725_3_2_6"/>
<evidence type="ECO:0000256" key="1">
    <source>
        <dbReference type="ARBA" id="ARBA00023015"/>
    </source>
</evidence>
<dbReference type="SMART" id="SM00530">
    <property type="entry name" value="HTH_XRE"/>
    <property type="match status" value="1"/>
</dbReference>
<dbReference type="InterPro" id="IPR052359">
    <property type="entry name" value="HTH-type_reg/antitoxin"/>
</dbReference>
<evidence type="ECO:0000259" key="4">
    <source>
        <dbReference type="PROSITE" id="PS50943"/>
    </source>
</evidence>
<reference evidence="5" key="1">
    <citation type="journal article" date="2009" name="Environ. Microbiol.">
        <title>Dynamics of genome evolution in facultative symbionts of aphids.</title>
        <authorList>
            <person name="Degnan P.H."/>
            <person name="Leonardo T.E."/>
            <person name="Cass B.N."/>
            <person name="Hurwitz B."/>
            <person name="Stern D."/>
            <person name="Gibbs R.A."/>
            <person name="Richards S."/>
            <person name="Moran N.A."/>
        </authorList>
    </citation>
    <scope>NUCLEOTIDE SEQUENCE [LARGE SCALE GENOMIC DNA]</scope>
    <source>
        <strain evidence="5">LSR1</strain>
    </source>
</reference>